<feature type="transmembrane region" description="Helical" evidence="1">
    <location>
        <begin position="15"/>
        <end position="32"/>
    </location>
</feature>
<dbReference type="AlphaFoldDB" id="A0A916ZTU0"/>
<organism evidence="2 3">
    <name type="scientific">Psychroflexus salis</name>
    <dbReference type="NCBI Taxonomy" id="1526574"/>
    <lineage>
        <taxon>Bacteria</taxon>
        <taxon>Pseudomonadati</taxon>
        <taxon>Bacteroidota</taxon>
        <taxon>Flavobacteriia</taxon>
        <taxon>Flavobacteriales</taxon>
        <taxon>Flavobacteriaceae</taxon>
        <taxon>Psychroflexus</taxon>
    </lineage>
</organism>
<keyword evidence="1" id="KW-0472">Membrane</keyword>
<proteinExistence type="predicted"/>
<keyword evidence="1" id="KW-0812">Transmembrane</keyword>
<evidence type="ECO:0000313" key="2">
    <source>
        <dbReference type="EMBL" id="GGE13540.1"/>
    </source>
</evidence>
<dbReference type="Proteomes" id="UP000599688">
    <property type="component" value="Unassembled WGS sequence"/>
</dbReference>
<evidence type="ECO:0000256" key="1">
    <source>
        <dbReference type="SAM" id="Phobius"/>
    </source>
</evidence>
<accession>A0A916ZTU0</accession>
<dbReference type="EMBL" id="BMGL01000007">
    <property type="protein sequence ID" value="GGE13540.1"/>
    <property type="molecule type" value="Genomic_DNA"/>
</dbReference>
<keyword evidence="1" id="KW-1133">Transmembrane helix</keyword>
<evidence type="ECO:0000313" key="3">
    <source>
        <dbReference type="Proteomes" id="UP000599688"/>
    </source>
</evidence>
<keyword evidence="3" id="KW-1185">Reference proteome</keyword>
<protein>
    <submittedName>
        <fullName evidence="2">Uncharacterized protein</fullName>
    </submittedName>
</protein>
<reference evidence="2 3" key="1">
    <citation type="journal article" date="2014" name="Int. J. Syst. Evol. Microbiol.">
        <title>Complete genome sequence of Corynebacterium casei LMG S-19264T (=DSM 44701T), isolated from a smear-ripened cheese.</title>
        <authorList>
            <consortium name="US DOE Joint Genome Institute (JGI-PGF)"/>
            <person name="Walter F."/>
            <person name="Albersmeier A."/>
            <person name="Kalinowski J."/>
            <person name="Ruckert C."/>
        </authorList>
    </citation>
    <scope>NUCLEOTIDE SEQUENCE [LARGE SCALE GENOMIC DNA]</scope>
    <source>
        <strain evidence="2 3">CGMCC 1.12925</strain>
    </source>
</reference>
<sequence length="217" mass="24621">MIITIRLVKFFSMKIYIYSIFFLLGVIQFNFAQEDIVQKDTKASFEASLLGSDFVNRTSIGLSFVVNKNWHEYFQMGVGLQTAFNRQSNSFGYDVFTPHYTSTALTFNNTAQLYSLGKFSVEANANFGWLFINLQDEDLAEYNPAFDIFQPATIARESFRMLQGGITLNYVIKQRETTAIAIFARVLKNQAFGNVRFGGADANSNFQFNIGVKLIAF</sequence>
<comment type="caution">
    <text evidence="2">The sequence shown here is derived from an EMBL/GenBank/DDBJ whole genome shotgun (WGS) entry which is preliminary data.</text>
</comment>
<name>A0A916ZTU0_9FLAO</name>
<gene>
    <name evidence="2" type="ORF">GCM10010831_13640</name>
</gene>